<dbReference type="GO" id="GO:0055086">
    <property type="term" value="P:nucleobase-containing small molecule metabolic process"/>
    <property type="evidence" value="ECO:0007669"/>
    <property type="project" value="UniProtKB-ARBA"/>
</dbReference>
<feature type="binding site" evidence="13">
    <location>
        <begin position="42"/>
        <end position="48"/>
    </location>
    <ligand>
        <name>substrate</name>
    </ligand>
</feature>
<evidence type="ECO:0000256" key="13">
    <source>
        <dbReference type="PIRSR" id="PIRSR606262-2"/>
    </source>
</evidence>
<evidence type="ECO:0000256" key="7">
    <source>
        <dbReference type="ARBA" id="ARBA00022801"/>
    </source>
</evidence>
<dbReference type="GO" id="GO:0005829">
    <property type="term" value="C:cytosol"/>
    <property type="evidence" value="ECO:0007669"/>
    <property type="project" value="TreeGrafter"/>
</dbReference>
<dbReference type="GO" id="GO:0042802">
    <property type="term" value="F:identical protein binding"/>
    <property type="evidence" value="ECO:0007669"/>
    <property type="project" value="UniProtKB-ARBA"/>
</dbReference>
<feature type="domain" description="CMP/dCMP-type deaminase" evidence="16">
    <location>
        <begin position="1"/>
        <end position="128"/>
    </location>
</feature>
<reference evidence="17 18" key="1">
    <citation type="submission" date="2023-03" db="EMBL/GenBank/DDBJ databases">
        <title>Bacillus Genome Sequencing.</title>
        <authorList>
            <person name="Dunlap C."/>
        </authorList>
    </citation>
    <scope>NUCLEOTIDE SEQUENCE [LARGE SCALE GENOMIC DNA]</scope>
    <source>
        <strain evidence="17 18">B-59205</strain>
    </source>
</reference>
<dbReference type="GO" id="GO:0008270">
    <property type="term" value="F:zinc ion binding"/>
    <property type="evidence" value="ECO:0007669"/>
    <property type="project" value="UniProtKB-UniRule"/>
</dbReference>
<dbReference type="NCBIfam" id="NF004064">
    <property type="entry name" value="PRK05578.1"/>
    <property type="match status" value="1"/>
</dbReference>
<evidence type="ECO:0000256" key="2">
    <source>
        <dbReference type="ARBA" id="ARBA00003949"/>
    </source>
</evidence>
<evidence type="ECO:0000256" key="15">
    <source>
        <dbReference type="RuleBase" id="RU364006"/>
    </source>
</evidence>
<dbReference type="InterPro" id="IPR016192">
    <property type="entry name" value="APOBEC/CMP_deaminase_Zn-bd"/>
</dbReference>
<dbReference type="EMBL" id="JARSFG010000020">
    <property type="protein sequence ID" value="MEC1179925.1"/>
    <property type="molecule type" value="Genomic_DNA"/>
</dbReference>
<feature type="active site" description="Proton donor" evidence="12">
    <location>
        <position position="55"/>
    </location>
</feature>
<feature type="binding site" evidence="14">
    <location>
        <position position="86"/>
    </location>
    <ligand>
        <name>Zn(2+)</name>
        <dbReference type="ChEBI" id="CHEBI:29105"/>
        <note>catalytic</note>
    </ligand>
</feature>
<keyword evidence="6 14" id="KW-0479">Metal-binding</keyword>
<comment type="cofactor">
    <cofactor evidence="1 14 15">
        <name>Zn(2+)</name>
        <dbReference type="ChEBI" id="CHEBI:29105"/>
    </cofactor>
</comment>
<dbReference type="PANTHER" id="PTHR11644">
    <property type="entry name" value="CYTIDINE DEAMINASE"/>
    <property type="match status" value="1"/>
</dbReference>
<dbReference type="NCBIfam" id="TIGR01354">
    <property type="entry name" value="cyt_deam_tetra"/>
    <property type="match status" value="1"/>
</dbReference>
<dbReference type="InterPro" id="IPR050202">
    <property type="entry name" value="Cyt/Deoxycyt_deaminase"/>
</dbReference>
<name>A0AAW9NQT1_9BACL</name>
<comment type="function">
    <text evidence="2 15">This enzyme scavenges exogenous and endogenous cytidine and 2'-deoxycytidine for UMP synthesis.</text>
</comment>
<organism evidence="17 18">
    <name type="scientific">Metasolibacillus meyeri</name>
    <dbReference type="NCBI Taxonomy" id="1071052"/>
    <lineage>
        <taxon>Bacteria</taxon>
        <taxon>Bacillati</taxon>
        <taxon>Bacillota</taxon>
        <taxon>Bacilli</taxon>
        <taxon>Bacillales</taxon>
        <taxon>Caryophanaceae</taxon>
        <taxon>Metasolibacillus</taxon>
    </lineage>
</organism>
<keyword evidence="18" id="KW-1185">Reference proteome</keyword>
<evidence type="ECO:0000256" key="6">
    <source>
        <dbReference type="ARBA" id="ARBA00022723"/>
    </source>
</evidence>
<dbReference type="SUPFAM" id="SSF53927">
    <property type="entry name" value="Cytidine deaminase-like"/>
    <property type="match status" value="1"/>
</dbReference>
<evidence type="ECO:0000259" key="16">
    <source>
        <dbReference type="PROSITE" id="PS51747"/>
    </source>
</evidence>
<dbReference type="InterPro" id="IPR002125">
    <property type="entry name" value="CMP_dCMP_dom"/>
</dbReference>
<comment type="caution">
    <text evidence="17">The sequence shown here is derived from an EMBL/GenBank/DDBJ whole genome shotgun (WGS) entry which is preliminary data.</text>
</comment>
<comment type="catalytic activity">
    <reaction evidence="11 15">
        <text>cytidine + H2O + H(+) = uridine + NH4(+)</text>
        <dbReference type="Rhea" id="RHEA:16069"/>
        <dbReference type="ChEBI" id="CHEBI:15377"/>
        <dbReference type="ChEBI" id="CHEBI:15378"/>
        <dbReference type="ChEBI" id="CHEBI:16704"/>
        <dbReference type="ChEBI" id="CHEBI:17562"/>
        <dbReference type="ChEBI" id="CHEBI:28938"/>
        <dbReference type="EC" id="3.5.4.5"/>
    </reaction>
</comment>
<dbReference type="GO" id="GO:0072527">
    <property type="term" value="P:pyrimidine-containing compound metabolic process"/>
    <property type="evidence" value="ECO:0007669"/>
    <property type="project" value="UniProtKB-ARBA"/>
</dbReference>
<dbReference type="InterPro" id="IPR006262">
    <property type="entry name" value="Cyt_deam_tetra"/>
</dbReference>
<evidence type="ECO:0000256" key="12">
    <source>
        <dbReference type="PIRSR" id="PIRSR606262-1"/>
    </source>
</evidence>
<comment type="catalytic activity">
    <reaction evidence="10 15">
        <text>2'-deoxycytidine + H2O + H(+) = 2'-deoxyuridine + NH4(+)</text>
        <dbReference type="Rhea" id="RHEA:13433"/>
        <dbReference type="ChEBI" id="CHEBI:15377"/>
        <dbReference type="ChEBI" id="CHEBI:15378"/>
        <dbReference type="ChEBI" id="CHEBI:15698"/>
        <dbReference type="ChEBI" id="CHEBI:16450"/>
        <dbReference type="ChEBI" id="CHEBI:28938"/>
        <dbReference type="EC" id="3.5.4.5"/>
    </reaction>
</comment>
<evidence type="ECO:0000256" key="9">
    <source>
        <dbReference type="ARBA" id="ARBA00032005"/>
    </source>
</evidence>
<dbReference type="PROSITE" id="PS51747">
    <property type="entry name" value="CYT_DCMP_DEAMINASES_2"/>
    <property type="match status" value="1"/>
</dbReference>
<feature type="binding site" evidence="14">
    <location>
        <position position="89"/>
    </location>
    <ligand>
        <name>Zn(2+)</name>
        <dbReference type="ChEBI" id="CHEBI:29105"/>
        <note>catalytic</note>
    </ligand>
</feature>
<dbReference type="FunFam" id="3.40.140.10:FF:000008">
    <property type="entry name" value="Cytidine deaminase"/>
    <property type="match status" value="1"/>
</dbReference>
<evidence type="ECO:0000313" key="17">
    <source>
        <dbReference type="EMBL" id="MEC1179925.1"/>
    </source>
</evidence>
<dbReference type="PANTHER" id="PTHR11644:SF2">
    <property type="entry name" value="CYTIDINE DEAMINASE"/>
    <property type="match status" value="1"/>
</dbReference>
<comment type="similarity">
    <text evidence="3 15">Belongs to the cytidine and deoxycytidylate deaminase family.</text>
</comment>
<evidence type="ECO:0000256" key="4">
    <source>
        <dbReference type="ARBA" id="ARBA00012783"/>
    </source>
</evidence>
<evidence type="ECO:0000256" key="5">
    <source>
        <dbReference type="ARBA" id="ARBA00018266"/>
    </source>
</evidence>
<dbReference type="AlphaFoldDB" id="A0AAW9NQT1"/>
<gene>
    <name evidence="17" type="ORF">P9B03_15600</name>
</gene>
<dbReference type="EC" id="3.5.4.5" evidence="4 15"/>
<evidence type="ECO:0000256" key="3">
    <source>
        <dbReference type="ARBA" id="ARBA00006576"/>
    </source>
</evidence>
<dbReference type="Gene3D" id="3.40.140.10">
    <property type="entry name" value="Cytidine Deaminase, domain 2"/>
    <property type="match status" value="1"/>
</dbReference>
<dbReference type="RefSeq" id="WP_326124416.1">
    <property type="nucleotide sequence ID" value="NZ_JARSFG010000020.1"/>
</dbReference>
<evidence type="ECO:0000256" key="1">
    <source>
        <dbReference type="ARBA" id="ARBA00001947"/>
    </source>
</evidence>
<evidence type="ECO:0000256" key="8">
    <source>
        <dbReference type="ARBA" id="ARBA00022833"/>
    </source>
</evidence>
<dbReference type="CDD" id="cd01283">
    <property type="entry name" value="cytidine_deaminase"/>
    <property type="match status" value="1"/>
</dbReference>
<dbReference type="GO" id="GO:0004126">
    <property type="term" value="F:cytidine deaminase activity"/>
    <property type="evidence" value="ECO:0007669"/>
    <property type="project" value="UniProtKB-UniRule"/>
</dbReference>
<sequence>MDKQTLMEQSKVAREKAYVPYSKFSVGAALLAEDGTVYLGCNIENAAYSMANCAERTAIFKAVSEGVKKFKGIAIVADTDKPCSPCGACRQVMSEFFAPEMPVYLTNLKGDVQETTVGELLPGAFTTEDLDYAASKQSL</sequence>
<evidence type="ECO:0000256" key="10">
    <source>
        <dbReference type="ARBA" id="ARBA00049252"/>
    </source>
</evidence>
<proteinExistence type="inferred from homology"/>
<feature type="binding site" evidence="14">
    <location>
        <position position="53"/>
    </location>
    <ligand>
        <name>Zn(2+)</name>
        <dbReference type="ChEBI" id="CHEBI:29105"/>
        <note>catalytic</note>
    </ligand>
</feature>
<dbReference type="Proteomes" id="UP001344888">
    <property type="component" value="Unassembled WGS sequence"/>
</dbReference>
<keyword evidence="7 15" id="KW-0378">Hydrolase</keyword>
<dbReference type="InterPro" id="IPR016193">
    <property type="entry name" value="Cytidine_deaminase-like"/>
</dbReference>
<evidence type="ECO:0000256" key="11">
    <source>
        <dbReference type="ARBA" id="ARBA00049558"/>
    </source>
</evidence>
<protein>
    <recommendedName>
        <fullName evidence="5 15">Cytidine deaminase</fullName>
        <ecNumber evidence="4 15">3.5.4.5</ecNumber>
    </recommendedName>
    <alternativeName>
        <fullName evidence="9 15">Cytidine aminohydrolase</fullName>
    </alternativeName>
</protein>
<evidence type="ECO:0000313" key="18">
    <source>
        <dbReference type="Proteomes" id="UP001344888"/>
    </source>
</evidence>
<keyword evidence="8 14" id="KW-0862">Zinc</keyword>
<dbReference type="PROSITE" id="PS00903">
    <property type="entry name" value="CYT_DCMP_DEAMINASES_1"/>
    <property type="match status" value="1"/>
</dbReference>
<accession>A0AAW9NQT1</accession>
<evidence type="ECO:0000256" key="14">
    <source>
        <dbReference type="PIRSR" id="PIRSR606262-3"/>
    </source>
</evidence>
<dbReference type="Pfam" id="PF00383">
    <property type="entry name" value="dCMP_cyt_deam_1"/>
    <property type="match status" value="1"/>
</dbReference>